<keyword evidence="12" id="KW-1185">Reference proteome</keyword>
<dbReference type="WBParaSite" id="maker-uti_cns_0016370-snap-gene-0.4-mRNA-1">
    <property type="protein sequence ID" value="maker-uti_cns_0016370-snap-gene-0.4-mRNA-1"/>
    <property type="gene ID" value="maker-uti_cns_0016370-snap-gene-0.4"/>
</dbReference>
<feature type="compositionally biased region" description="Polar residues" evidence="10">
    <location>
        <begin position="968"/>
        <end position="978"/>
    </location>
</feature>
<dbReference type="GO" id="GO:0016459">
    <property type="term" value="C:myosin complex"/>
    <property type="evidence" value="ECO:0007669"/>
    <property type="project" value="UniProtKB-KW"/>
</dbReference>
<accession>A0A1I8ISG5</accession>
<dbReference type="GO" id="GO:0030016">
    <property type="term" value="C:myofibril"/>
    <property type="evidence" value="ECO:0007669"/>
    <property type="project" value="UniProtKB-SubCell"/>
</dbReference>
<reference evidence="13" key="1">
    <citation type="submission" date="2016-11" db="UniProtKB">
        <authorList>
            <consortium name="WormBaseParasite"/>
        </authorList>
    </citation>
    <scope>IDENTIFICATION</scope>
</reference>
<feature type="region of interest" description="Disordered" evidence="10">
    <location>
        <begin position="34"/>
        <end position="57"/>
    </location>
</feature>
<evidence type="ECO:0000313" key="12">
    <source>
        <dbReference type="Proteomes" id="UP000095280"/>
    </source>
</evidence>
<dbReference type="Gene3D" id="1.10.287.1490">
    <property type="match status" value="1"/>
</dbReference>
<evidence type="ECO:0000256" key="2">
    <source>
        <dbReference type="ARBA" id="ARBA00008447"/>
    </source>
</evidence>
<comment type="similarity">
    <text evidence="2">Belongs to the paramyosin family.</text>
</comment>
<dbReference type="PANTHER" id="PTHR46349:SF6">
    <property type="entry name" value="MYOSIN-6-LIKE"/>
    <property type="match status" value="1"/>
</dbReference>
<feature type="compositionally biased region" description="Polar residues" evidence="10">
    <location>
        <begin position="1172"/>
        <end position="1189"/>
    </location>
</feature>
<dbReference type="Gene3D" id="1.20.5.340">
    <property type="match status" value="1"/>
</dbReference>
<feature type="compositionally biased region" description="Low complexity" evidence="10">
    <location>
        <begin position="857"/>
        <end position="882"/>
    </location>
</feature>
<organism evidence="12 13">
    <name type="scientific">Macrostomum lignano</name>
    <dbReference type="NCBI Taxonomy" id="282301"/>
    <lineage>
        <taxon>Eukaryota</taxon>
        <taxon>Metazoa</taxon>
        <taxon>Spiralia</taxon>
        <taxon>Lophotrochozoa</taxon>
        <taxon>Platyhelminthes</taxon>
        <taxon>Rhabditophora</taxon>
        <taxon>Macrostomorpha</taxon>
        <taxon>Macrostomida</taxon>
        <taxon>Macrostomidae</taxon>
        <taxon>Macrostomum</taxon>
    </lineage>
</organism>
<evidence type="ECO:0000256" key="4">
    <source>
        <dbReference type="ARBA" id="ARBA00022433"/>
    </source>
</evidence>
<name>A0A1I8ISG5_9PLAT</name>
<evidence type="ECO:0000256" key="9">
    <source>
        <dbReference type="ARBA" id="ARBA00023179"/>
    </source>
</evidence>
<dbReference type="GO" id="GO:0032982">
    <property type="term" value="C:myosin filament"/>
    <property type="evidence" value="ECO:0007669"/>
    <property type="project" value="UniProtKB-KW"/>
</dbReference>
<evidence type="ECO:0000313" key="13">
    <source>
        <dbReference type="WBParaSite" id="maker-uti_cns_0016370-snap-gene-0.4-mRNA-1"/>
    </source>
</evidence>
<dbReference type="Proteomes" id="UP000095280">
    <property type="component" value="Unplaced"/>
</dbReference>
<sequence length="1858" mass="203238">GVRARCCSIGCCVIKWLGVATLCIGTTATLFGPGGGGESHAPVQNQPPPQLPHRDSYPASIGSTVARLSHPDYTPASPTVLINRICDFENDRNSTVKIGTDAQIFDSKTDYKMAFKTATNSTGSIENRPEKVRIRATWKCWQVCFASSVSRVVESKSSSNGWKPPMLLTDIGSVGTPTKTAAGNDTQARRLDAVPFPPLVSDRLAFAVRMRRPCRDLTVARPSGRTLTAVTSSSTSPSCSGSSAPDCASFSQSASCFSSDTSVPGPSGSVCCATIGSSRPAAGSASSISDAQADTEFSSMAMLNHRLAVPIGGRFVRAVTQKQLRHLEAVNHAADHQGGELAIAGGVRQSGNGVGVVLGSDHQRRDGVSALHRHVGPSRQQEAGHLGVVVLAAPHQGSLAVLLVADVRVCPGLKEHLSSSAASQRSLNAVAISGVLRNSLSRSLTSAPAASICRIHALLLGPLLALLIRTAVQRQFLVRVAAVLPVWNVAEPAQAAVAPVQQTWQRRQLDISRQLLKVAAQPGYSQVGDSFSRLGEVFQRYGADKVNLSVFLASTHDEAVVMRHGRPVLVNSRPGPGLELALRQQRVTIRQSPIAKFLAKLARTEYFRSGARVGEATSTTEQFGLAFPPVDFGYHGWPRQLTETGHNIYDFQSGWTLLSQHQVDVGRVLEAPNLADAALKAIARGQLVGPHYLATLFNSQHLVVNRSSMSLLSRFSSFAFVLDLTVGSFLEALLLLPDLLQVLTLWTGQIGQKSHYGAERLHFRNLFSRQWGPGILIQRGGVAAGAAVSRREIRWSRSTELGPERRVVAEAARMPRSGRRRQQGREAGTEGGRGARRAPKAAGARGGRRRRQRRRWQQQGARRAPKAAAGRQAGAEGSSRGAQPDHTRGNRQSVAARVALVGPTRGPKGETPGATGWRADWADSCCGPRGTAVAAGLLGCGAAGLLLGCGAAVLPLQSAKAVGCQDRTGPTRTTEITMSSGGGSRSSRMESSTTTLSRQVYRGLSPNSQSRLETRIKELEDLLQFERDARVRSERVINEYNFQLESANERIEEADNIASQAQEAVRRRELDLQKVRKELEAANAQLESLEVSIKKKYTVNIAELNDEVDSLRKLKTRLEKEKTALLGELDNLGGQLDQAIKAKNTVESKLEGYDAQLSRLRAQNDELAGQLRSMQESQSRLQAENSQLQRAAHDAESQVSGLSKARSSLQAQLEEMKKTLDEESRSRSNLQTQFMTLQQEYYNLQSKYDEESEEAASLRVQINKLNSELTTLRSKYERDFVSRVEEFEEVKRKLTVKVTELEDVAERERSRANNMDRSRQQLLAELKALQGDTDALQAANAELASQVKQSEATVSQLTVRIEELTSESASLQATLQSQQAELAKLRKSLKSADDRIAQLERDNAQLAGSLKEANSANRDLTRRLADSDAARAEAEAARDSFASSLRDAEEAVRELTQKQAATADALARLRSDLETRLAEKESELESLRRSSQRTVEELQAALNDSDAKHKSEVNRLKKHLESTVLDLESQIDVANRANQNLAKENKTLLTRIQELEALLEDERRANEVSQGALSASEKRRSALQSELNELRTICETAERGRKKAESELQDVSVRISELTMQLQTSGNERRRLEGELASLRSELEDAQSGRAAELDRANRLAGEVQRLADELRAEQENYRVAEGLRRQLEIEIREVTVKLEESESLASRESKRIAQRLQERVRELEAELEAEQRRAREFQAVVKKMERQVKEALAQAEEERLVNIELHDLLGKAQLKIKAYKRQVEESEEASAAAISKYRKAQQVAEEAEHRAEVAERTMSVRSGGSGGTVIRSISVTREMNSSSSSGHKLSSRASNAV</sequence>
<keyword evidence="4" id="KW-0787">Thick filament</keyword>
<evidence type="ECO:0000256" key="1">
    <source>
        <dbReference type="ARBA" id="ARBA00004657"/>
    </source>
</evidence>
<comment type="subcellular location">
    <subcellularLocation>
        <location evidence="1">Cytoplasm</location>
        <location evidence="1">Myofibril</location>
    </subcellularLocation>
</comment>
<evidence type="ECO:0000259" key="11">
    <source>
        <dbReference type="Pfam" id="PF01576"/>
    </source>
</evidence>
<feature type="region of interest" description="Disordered" evidence="10">
    <location>
        <begin position="1814"/>
        <end position="1858"/>
    </location>
</feature>
<dbReference type="SUPFAM" id="SSF90257">
    <property type="entry name" value="Myosin rod fragments"/>
    <property type="match status" value="2"/>
</dbReference>
<evidence type="ECO:0000256" key="10">
    <source>
        <dbReference type="SAM" id="MobiDB-lite"/>
    </source>
</evidence>
<dbReference type="InterPro" id="IPR002928">
    <property type="entry name" value="Myosin_tail"/>
</dbReference>
<keyword evidence="5" id="KW-0963">Cytoplasm</keyword>
<evidence type="ECO:0000256" key="8">
    <source>
        <dbReference type="ARBA" id="ARBA00023175"/>
    </source>
</evidence>
<dbReference type="PANTHER" id="PTHR46349">
    <property type="entry name" value="CINGULIN-LIKE PROTEIN 1-RELATED"/>
    <property type="match status" value="1"/>
</dbReference>
<proteinExistence type="inferred from homology"/>
<dbReference type="Gene3D" id="1.20.5.370">
    <property type="match status" value="2"/>
</dbReference>
<keyword evidence="8" id="KW-0505">Motor protein</keyword>
<feature type="region of interest" description="Disordered" evidence="10">
    <location>
        <begin position="1169"/>
        <end position="1207"/>
    </location>
</feature>
<evidence type="ECO:0000256" key="6">
    <source>
        <dbReference type="ARBA" id="ARBA00023054"/>
    </source>
</evidence>
<feature type="domain" description="Myosin tail" evidence="11">
    <location>
        <begin position="1010"/>
        <end position="1820"/>
    </location>
</feature>
<dbReference type="Gene3D" id="1.20.5.1160">
    <property type="entry name" value="Vasodilator-stimulated phosphoprotein"/>
    <property type="match status" value="1"/>
</dbReference>
<feature type="compositionally biased region" description="Basic residues" evidence="10">
    <location>
        <begin position="846"/>
        <end position="856"/>
    </location>
</feature>
<dbReference type="Pfam" id="PF01576">
    <property type="entry name" value="Myosin_tail_1"/>
    <property type="match status" value="1"/>
</dbReference>
<feature type="compositionally biased region" description="Low complexity" evidence="10">
    <location>
        <begin position="1842"/>
        <end position="1858"/>
    </location>
</feature>
<evidence type="ECO:0000256" key="5">
    <source>
        <dbReference type="ARBA" id="ARBA00022490"/>
    </source>
</evidence>
<evidence type="ECO:0000256" key="3">
    <source>
        <dbReference type="ARBA" id="ARBA00018623"/>
    </source>
</evidence>
<feature type="compositionally biased region" description="Low complexity" evidence="10">
    <location>
        <begin position="985"/>
        <end position="997"/>
    </location>
</feature>
<evidence type="ECO:0000256" key="7">
    <source>
        <dbReference type="ARBA" id="ARBA00023123"/>
    </source>
</evidence>
<feature type="compositionally biased region" description="Polar residues" evidence="10">
    <location>
        <begin position="1832"/>
        <end position="1841"/>
    </location>
</feature>
<keyword evidence="7" id="KW-0518">Myosin</keyword>
<dbReference type="InterPro" id="IPR014751">
    <property type="entry name" value="XRCC4-like_C"/>
</dbReference>
<feature type="compositionally biased region" description="Polar residues" evidence="10">
    <location>
        <begin position="1197"/>
        <end position="1207"/>
    </location>
</feature>
<keyword evidence="6" id="KW-0175">Coiled coil</keyword>
<feature type="region of interest" description="Disordered" evidence="10">
    <location>
        <begin position="806"/>
        <end position="892"/>
    </location>
</feature>
<feature type="region of interest" description="Disordered" evidence="10">
    <location>
        <begin position="964"/>
        <end position="997"/>
    </location>
</feature>
<keyword evidence="9" id="KW-0514">Muscle protein</keyword>
<protein>
    <recommendedName>
        <fullName evidence="3">Paramyosin</fullName>
    </recommendedName>
</protein>